<evidence type="ECO:0000313" key="3">
    <source>
        <dbReference type="EMBL" id="GAA2519601.1"/>
    </source>
</evidence>
<feature type="domain" description="Pyridoxamine 5'-phosphate oxidase N-terminal" evidence="2">
    <location>
        <begin position="7"/>
        <end position="123"/>
    </location>
</feature>
<evidence type="ECO:0000256" key="1">
    <source>
        <dbReference type="ARBA" id="ARBA00023002"/>
    </source>
</evidence>
<protein>
    <submittedName>
        <fullName evidence="3">PPOX class F420-dependent oxidoreductase</fullName>
    </submittedName>
</protein>
<organism evidence="3 4">
    <name type="scientific">Pilimelia columellifera subsp. columellifera</name>
    <dbReference type="NCBI Taxonomy" id="706583"/>
    <lineage>
        <taxon>Bacteria</taxon>
        <taxon>Bacillati</taxon>
        <taxon>Actinomycetota</taxon>
        <taxon>Actinomycetes</taxon>
        <taxon>Micromonosporales</taxon>
        <taxon>Micromonosporaceae</taxon>
        <taxon>Pilimelia</taxon>
    </lineage>
</organism>
<dbReference type="Gene3D" id="2.30.110.10">
    <property type="entry name" value="Electron Transport, Fmn-binding Protein, Chain A"/>
    <property type="match status" value="1"/>
</dbReference>
<dbReference type="Pfam" id="PF01243">
    <property type="entry name" value="PNPOx_N"/>
    <property type="match status" value="1"/>
</dbReference>
<dbReference type="PANTHER" id="PTHR35176">
    <property type="entry name" value="HEME OXYGENASE HI_0854-RELATED"/>
    <property type="match status" value="1"/>
</dbReference>
<evidence type="ECO:0000313" key="4">
    <source>
        <dbReference type="Proteomes" id="UP001499978"/>
    </source>
</evidence>
<dbReference type="Proteomes" id="UP001499978">
    <property type="component" value="Unassembled WGS sequence"/>
</dbReference>
<evidence type="ECO:0000259" key="2">
    <source>
        <dbReference type="Pfam" id="PF01243"/>
    </source>
</evidence>
<dbReference type="InterPro" id="IPR011576">
    <property type="entry name" value="Pyridox_Oxase_N"/>
</dbReference>
<reference evidence="3 4" key="1">
    <citation type="journal article" date="2019" name="Int. J. Syst. Evol. Microbiol.">
        <title>The Global Catalogue of Microorganisms (GCM) 10K type strain sequencing project: providing services to taxonomists for standard genome sequencing and annotation.</title>
        <authorList>
            <consortium name="The Broad Institute Genomics Platform"/>
            <consortium name="The Broad Institute Genome Sequencing Center for Infectious Disease"/>
            <person name="Wu L."/>
            <person name="Ma J."/>
        </authorList>
    </citation>
    <scope>NUCLEOTIDE SEQUENCE [LARGE SCALE GENOMIC DNA]</scope>
    <source>
        <strain evidence="3 4">JCM 3367</strain>
    </source>
</reference>
<dbReference type="SUPFAM" id="SSF50475">
    <property type="entry name" value="FMN-binding split barrel"/>
    <property type="match status" value="1"/>
</dbReference>
<dbReference type="EMBL" id="BAAARY010000005">
    <property type="protein sequence ID" value="GAA2519601.1"/>
    <property type="molecule type" value="Genomic_DNA"/>
</dbReference>
<name>A0ABN3NDM2_9ACTN</name>
<dbReference type="InterPro" id="IPR019965">
    <property type="entry name" value="PPOX_F420-dep_Rv2061_put"/>
</dbReference>
<dbReference type="InterPro" id="IPR052019">
    <property type="entry name" value="F420H2_bilvrd_red/Heme_oxyg"/>
</dbReference>
<accession>A0ABN3NDM2</accession>
<dbReference type="NCBIfam" id="TIGR03666">
    <property type="entry name" value="Rv2061_F420"/>
    <property type="match status" value="1"/>
</dbReference>
<gene>
    <name evidence="3" type="ORF">GCM10010201_15960</name>
</gene>
<keyword evidence="4" id="KW-1185">Reference proteome</keyword>
<proteinExistence type="predicted"/>
<comment type="caution">
    <text evidence="3">The sequence shown here is derived from an EMBL/GenBank/DDBJ whole genome shotgun (WGS) entry which is preliminary data.</text>
</comment>
<sequence>MPEPMPLAASPYVSLTTFRRSGVGVPTPVWVVRLPGGSLGVWTVAESWKVRRIRANPAVTVALCDVRGRHRGPEIPGKATILDDSGTAEVRRALAAKYGMRAVLLLWASRLRRGRSGTVGLRIALSNVVSPPDTGRETDGR</sequence>
<dbReference type="RefSeq" id="WP_344170573.1">
    <property type="nucleotide sequence ID" value="NZ_BAAARY010000005.1"/>
</dbReference>
<keyword evidence="1" id="KW-0560">Oxidoreductase</keyword>
<dbReference type="PANTHER" id="PTHR35176:SF11">
    <property type="entry name" value="PYRIDOXAMINE 5'-PHOSPHATE OXIDASE FAMILY PROTEIN"/>
    <property type="match status" value="1"/>
</dbReference>
<dbReference type="InterPro" id="IPR012349">
    <property type="entry name" value="Split_barrel_FMN-bd"/>
</dbReference>